<evidence type="ECO:0000313" key="4">
    <source>
        <dbReference type="EMBL" id="PXX64089.1"/>
    </source>
</evidence>
<dbReference type="PANTHER" id="PTHR43032">
    <property type="entry name" value="PROTEIN-METHIONINE-SULFOXIDE REDUCTASE"/>
    <property type="match status" value="1"/>
</dbReference>
<dbReference type="Pfam" id="PF00174">
    <property type="entry name" value="Oxidored_molyb"/>
    <property type="match status" value="1"/>
</dbReference>
<dbReference type="RefSeq" id="WP_040733015.1">
    <property type="nucleotide sequence ID" value="NZ_QJKF01000005.1"/>
</dbReference>
<dbReference type="SUPFAM" id="SSF56524">
    <property type="entry name" value="Oxidoreductase molybdopterin-binding domain"/>
    <property type="match status" value="1"/>
</dbReference>
<dbReference type="InterPro" id="IPR000572">
    <property type="entry name" value="OxRdtase_Mopterin-bd_dom"/>
</dbReference>
<evidence type="ECO:0000313" key="5">
    <source>
        <dbReference type="Proteomes" id="UP000247569"/>
    </source>
</evidence>
<feature type="transmembrane region" description="Helical" evidence="2">
    <location>
        <begin position="147"/>
        <end position="166"/>
    </location>
</feature>
<accession>A0A318K043</accession>
<keyword evidence="2" id="KW-1133">Transmembrane helix</keyword>
<dbReference type="PANTHER" id="PTHR43032:SF2">
    <property type="entry name" value="BLL0505 PROTEIN"/>
    <property type="match status" value="1"/>
</dbReference>
<evidence type="ECO:0000259" key="3">
    <source>
        <dbReference type="Pfam" id="PF00174"/>
    </source>
</evidence>
<dbReference type="EMBL" id="QJKF01000005">
    <property type="protein sequence ID" value="PXX64089.1"/>
    <property type="molecule type" value="Genomic_DNA"/>
</dbReference>
<name>A0A318K043_9NOCA</name>
<feature type="compositionally biased region" description="Low complexity" evidence="1">
    <location>
        <begin position="265"/>
        <end position="275"/>
    </location>
</feature>
<proteinExistence type="predicted"/>
<feature type="transmembrane region" description="Helical" evidence="2">
    <location>
        <begin position="117"/>
        <end position="135"/>
    </location>
</feature>
<dbReference type="GO" id="GO:0016491">
    <property type="term" value="F:oxidoreductase activity"/>
    <property type="evidence" value="ECO:0007669"/>
    <property type="project" value="InterPro"/>
</dbReference>
<feature type="region of interest" description="Disordered" evidence="1">
    <location>
        <begin position="185"/>
        <end position="275"/>
    </location>
</feature>
<organism evidence="4 5">
    <name type="scientific">Nocardia tenerifensis</name>
    <dbReference type="NCBI Taxonomy" id="228006"/>
    <lineage>
        <taxon>Bacteria</taxon>
        <taxon>Bacillati</taxon>
        <taxon>Actinomycetota</taxon>
        <taxon>Actinomycetes</taxon>
        <taxon>Mycobacteriales</taxon>
        <taxon>Nocardiaceae</taxon>
        <taxon>Nocardia</taxon>
    </lineage>
</organism>
<gene>
    <name evidence="4" type="ORF">DFR70_105271</name>
</gene>
<keyword evidence="5" id="KW-1185">Reference proteome</keyword>
<sequence length="475" mass="50338">MSTHETVERSGPSTRRRPRVSDARGPEVAGRVGLALGTAILLCFVTGLLSHWIQHPPTWFGWPAHPVSLYRFTQGLHVISGVTAIPLVVVKLWAVYPKLFQRPFLGSPLRMLERGSIAVLVGAILFELSTGLLNIDQFYPWKFFFPTAHYAMAYVALGALAVHLAVKLPVIRDVLTRPIDSNPAISVTGGHGGSDTDGPSAAGSTAGDHGETGGAGERLGVDSRDQAGSHGGSDRVGTADQVGAVGVSDVTARAEAVGRDRDGADAGAVGDAADGSMPWHLSRRRVLTAAWVSAGAASLVIAGQTVPFLRRAAVLAPRSGAGPQGLPVNRSAMAAGVLERARAADYRLAVLVGDRRRDFSRDELLAMPQTNVRLPIACVEGWSASADWSGVRLRDLLAAVGDYRGDVRFSSLETGGIYAESVLPQRHAVDADTLVALSLNGQPLHVDHGYPCRLIAPNRPGVRQTKWLSTIEVRA</sequence>
<feature type="transmembrane region" description="Helical" evidence="2">
    <location>
        <begin position="74"/>
        <end position="96"/>
    </location>
</feature>
<dbReference type="PRINTS" id="PR00407">
    <property type="entry name" value="EUMOPTERIN"/>
</dbReference>
<feature type="region of interest" description="Disordered" evidence="1">
    <location>
        <begin position="1"/>
        <end position="24"/>
    </location>
</feature>
<feature type="transmembrane region" description="Helical" evidence="2">
    <location>
        <begin position="32"/>
        <end position="54"/>
    </location>
</feature>
<comment type="caution">
    <text evidence="4">The sequence shown here is derived from an EMBL/GenBank/DDBJ whole genome shotgun (WGS) entry which is preliminary data.</text>
</comment>
<evidence type="ECO:0000256" key="2">
    <source>
        <dbReference type="SAM" id="Phobius"/>
    </source>
</evidence>
<feature type="transmembrane region" description="Helical" evidence="2">
    <location>
        <begin position="286"/>
        <end position="309"/>
    </location>
</feature>
<keyword evidence="2" id="KW-0472">Membrane</keyword>
<dbReference type="InterPro" id="IPR036374">
    <property type="entry name" value="OxRdtase_Mopterin-bd_sf"/>
</dbReference>
<dbReference type="AlphaFoldDB" id="A0A318K043"/>
<feature type="domain" description="Oxidoreductase molybdopterin-binding" evidence="3">
    <location>
        <begin position="341"/>
        <end position="474"/>
    </location>
</feature>
<dbReference type="Gene3D" id="3.90.420.10">
    <property type="entry name" value="Oxidoreductase, molybdopterin-binding domain"/>
    <property type="match status" value="1"/>
</dbReference>
<reference evidence="4 5" key="1">
    <citation type="submission" date="2018-05" db="EMBL/GenBank/DDBJ databases">
        <title>Genomic Encyclopedia of Type Strains, Phase IV (KMG-IV): sequencing the most valuable type-strain genomes for metagenomic binning, comparative biology and taxonomic classification.</title>
        <authorList>
            <person name="Goeker M."/>
        </authorList>
    </citation>
    <scope>NUCLEOTIDE SEQUENCE [LARGE SCALE GENOMIC DNA]</scope>
    <source>
        <strain evidence="4 5">DSM 44704</strain>
    </source>
</reference>
<keyword evidence="2" id="KW-0812">Transmembrane</keyword>
<protein>
    <submittedName>
        <fullName evidence="4">DMSO/TMAO reductase YedYZ molybdopterin-dependent catalytic subunit</fullName>
    </submittedName>
</protein>
<evidence type="ECO:0000256" key="1">
    <source>
        <dbReference type="SAM" id="MobiDB-lite"/>
    </source>
</evidence>
<dbReference type="CDD" id="cd00321">
    <property type="entry name" value="SO_family_Moco"/>
    <property type="match status" value="1"/>
</dbReference>
<dbReference type="Proteomes" id="UP000247569">
    <property type="component" value="Unassembled WGS sequence"/>
</dbReference>
<dbReference type="InterPro" id="IPR008335">
    <property type="entry name" value="Mopterin_OxRdtase_euk"/>
</dbReference>